<dbReference type="PANTHER" id="PTHR45855">
    <property type="entry name" value="TRANSCRIPTION FACTOR PIF1-RELATED"/>
    <property type="match status" value="1"/>
</dbReference>
<dbReference type="InterPro" id="IPR031066">
    <property type="entry name" value="bHLH_ALC-like_plant"/>
</dbReference>
<dbReference type="InterPro" id="IPR047265">
    <property type="entry name" value="PIF1-like_bHLH"/>
</dbReference>
<evidence type="ECO:0000259" key="7">
    <source>
        <dbReference type="PROSITE" id="PS50888"/>
    </source>
</evidence>
<dbReference type="PROSITE" id="PS50888">
    <property type="entry name" value="BHLH"/>
    <property type="match status" value="1"/>
</dbReference>
<dbReference type="Proteomes" id="UP001163823">
    <property type="component" value="Chromosome 11"/>
</dbReference>
<organism evidence="8 9">
    <name type="scientific">Quillaja saponaria</name>
    <name type="common">Soap bark tree</name>
    <dbReference type="NCBI Taxonomy" id="32244"/>
    <lineage>
        <taxon>Eukaryota</taxon>
        <taxon>Viridiplantae</taxon>
        <taxon>Streptophyta</taxon>
        <taxon>Embryophyta</taxon>
        <taxon>Tracheophyta</taxon>
        <taxon>Spermatophyta</taxon>
        <taxon>Magnoliopsida</taxon>
        <taxon>eudicotyledons</taxon>
        <taxon>Gunneridae</taxon>
        <taxon>Pentapetalae</taxon>
        <taxon>rosids</taxon>
        <taxon>fabids</taxon>
        <taxon>Fabales</taxon>
        <taxon>Quillajaceae</taxon>
        <taxon>Quillaja</taxon>
    </lineage>
</organism>
<reference evidence="8" key="1">
    <citation type="journal article" date="2023" name="Science">
        <title>Elucidation of the pathway for biosynthesis of saponin adjuvants from the soapbark tree.</title>
        <authorList>
            <person name="Reed J."/>
            <person name="Orme A."/>
            <person name="El-Demerdash A."/>
            <person name="Owen C."/>
            <person name="Martin L.B.B."/>
            <person name="Misra R.C."/>
            <person name="Kikuchi S."/>
            <person name="Rejzek M."/>
            <person name="Martin A.C."/>
            <person name="Harkess A."/>
            <person name="Leebens-Mack J."/>
            <person name="Louveau T."/>
            <person name="Stephenson M.J."/>
            <person name="Osbourn A."/>
        </authorList>
    </citation>
    <scope>NUCLEOTIDE SEQUENCE</scope>
    <source>
        <strain evidence="8">S10</strain>
    </source>
</reference>
<dbReference type="AlphaFoldDB" id="A0AAD7L3G1"/>
<feature type="compositionally biased region" description="Basic and acidic residues" evidence="6">
    <location>
        <begin position="256"/>
        <end position="276"/>
    </location>
</feature>
<dbReference type="Pfam" id="PF00010">
    <property type="entry name" value="HLH"/>
    <property type="match status" value="1"/>
</dbReference>
<evidence type="ECO:0000313" key="8">
    <source>
        <dbReference type="EMBL" id="KAJ7950883.1"/>
    </source>
</evidence>
<name>A0AAD7L3G1_QUISA</name>
<dbReference type="KEGG" id="qsa:O6P43_027013"/>
<feature type="compositionally biased region" description="Polar residues" evidence="6">
    <location>
        <begin position="16"/>
        <end position="31"/>
    </location>
</feature>
<feature type="region of interest" description="Disordered" evidence="6">
    <location>
        <begin position="256"/>
        <end position="309"/>
    </location>
</feature>
<proteinExistence type="predicted"/>
<protein>
    <submittedName>
        <fullName evidence="8">Transcription factor like</fullName>
    </submittedName>
</protein>
<dbReference type="GO" id="GO:0005634">
    <property type="term" value="C:nucleus"/>
    <property type="evidence" value="ECO:0007669"/>
    <property type="project" value="UniProtKB-SubCell"/>
</dbReference>
<evidence type="ECO:0000256" key="6">
    <source>
        <dbReference type="SAM" id="MobiDB-lite"/>
    </source>
</evidence>
<feature type="region of interest" description="Disordered" evidence="6">
    <location>
        <begin position="1"/>
        <end position="31"/>
    </location>
</feature>
<keyword evidence="5" id="KW-0539">Nucleus</keyword>
<comment type="subcellular location">
    <subcellularLocation>
        <location evidence="1">Nucleus</location>
    </subcellularLocation>
</comment>
<dbReference type="SMART" id="SM00353">
    <property type="entry name" value="HLH"/>
    <property type="match status" value="1"/>
</dbReference>
<dbReference type="GO" id="GO:0046983">
    <property type="term" value="F:protein dimerization activity"/>
    <property type="evidence" value="ECO:0007669"/>
    <property type="project" value="InterPro"/>
</dbReference>
<keyword evidence="2" id="KW-0805">Transcription regulation</keyword>
<dbReference type="Gene3D" id="4.10.280.10">
    <property type="entry name" value="Helix-loop-helix DNA-binding domain"/>
    <property type="match status" value="1"/>
</dbReference>
<feature type="compositionally biased region" description="Basic and acidic residues" evidence="6">
    <location>
        <begin position="297"/>
        <end position="307"/>
    </location>
</feature>
<evidence type="ECO:0000256" key="2">
    <source>
        <dbReference type="ARBA" id="ARBA00023015"/>
    </source>
</evidence>
<dbReference type="FunFam" id="4.10.280.10:FF:000059">
    <property type="entry name" value="transcription factor UNE10 isoform X1"/>
    <property type="match status" value="1"/>
</dbReference>
<evidence type="ECO:0000256" key="5">
    <source>
        <dbReference type="ARBA" id="ARBA00023242"/>
    </source>
</evidence>
<keyword evidence="3" id="KW-0238">DNA-binding</keyword>
<gene>
    <name evidence="8" type="ORF">O6P43_027013</name>
</gene>
<evidence type="ECO:0000256" key="4">
    <source>
        <dbReference type="ARBA" id="ARBA00023163"/>
    </source>
</evidence>
<evidence type="ECO:0000256" key="1">
    <source>
        <dbReference type="ARBA" id="ARBA00004123"/>
    </source>
</evidence>
<dbReference type="GO" id="GO:0003677">
    <property type="term" value="F:DNA binding"/>
    <property type="evidence" value="ECO:0007669"/>
    <property type="project" value="UniProtKB-KW"/>
</dbReference>
<dbReference type="CDD" id="cd11445">
    <property type="entry name" value="bHLH_AtPIF_like"/>
    <property type="match status" value="1"/>
</dbReference>
<dbReference type="InterPro" id="IPR011598">
    <property type="entry name" value="bHLH_dom"/>
</dbReference>
<dbReference type="InterPro" id="IPR036638">
    <property type="entry name" value="HLH_DNA-bd_sf"/>
</dbReference>
<accession>A0AAD7L3G1</accession>
<sequence length="461" mass="49969">MSQRVPSLDFDDNPITYPNSPSLRPHSNSATLDVPAIDTDVYRMDYEVAELTWENGQLVMHGLGLPQVPSKPAVASVATTAPSKYTWEKPPAGGTLESIVNQATCLPHRQKVTNFDGGAGSCRSDFVTQFDHHKGTLDTAAAAAASATMDALVPCSNSVKDHTQITHVVGCTSHMGSCSGTATHDEDAKHAARVPMGVQHEWSRMDQRVSGIATFGQDSQQVTLDTCERELGVDFVSTSPENTSIAEQCTKATTADDHDSLCHSRPEAGDEGDHKTKGIGKSSVSTKRSRAASVHNQSERKRRDRINQRMKTLQKLVPNSSETDKASMLDEVIEYLKQLQAQVQMVSRMNMSPIIMPMTMQPQLQQMSMMAPTGMGMGMDMNTMGLSGISPILHPSGFMMPMASWDGSGNWLQAAPAAVMPDPLSVFLASQPQPMNMDAYSRMAAICQQMQQRPPASNSKS</sequence>
<evidence type="ECO:0000256" key="3">
    <source>
        <dbReference type="ARBA" id="ARBA00023125"/>
    </source>
</evidence>
<dbReference type="EMBL" id="JARAOO010000011">
    <property type="protein sequence ID" value="KAJ7950883.1"/>
    <property type="molecule type" value="Genomic_DNA"/>
</dbReference>
<dbReference type="PANTHER" id="PTHR45855:SF23">
    <property type="entry name" value="TRANSCRIPTION FACTOR MEE8-RELATED"/>
    <property type="match status" value="1"/>
</dbReference>
<feature type="domain" description="BHLH" evidence="7">
    <location>
        <begin position="290"/>
        <end position="339"/>
    </location>
</feature>
<evidence type="ECO:0000313" key="9">
    <source>
        <dbReference type="Proteomes" id="UP001163823"/>
    </source>
</evidence>
<keyword evidence="4" id="KW-0804">Transcription</keyword>
<dbReference type="SUPFAM" id="SSF47459">
    <property type="entry name" value="HLH, helix-loop-helix DNA-binding domain"/>
    <property type="match status" value="1"/>
</dbReference>
<comment type="caution">
    <text evidence="8">The sequence shown here is derived from an EMBL/GenBank/DDBJ whole genome shotgun (WGS) entry which is preliminary data.</text>
</comment>
<keyword evidence="9" id="KW-1185">Reference proteome</keyword>